<gene>
    <name evidence="3" type="ORF">JX265_000293</name>
</gene>
<feature type="compositionally biased region" description="Polar residues" evidence="1">
    <location>
        <begin position="407"/>
        <end position="421"/>
    </location>
</feature>
<feature type="region of interest" description="Disordered" evidence="1">
    <location>
        <begin position="896"/>
        <end position="923"/>
    </location>
</feature>
<dbReference type="Proteomes" id="UP000829685">
    <property type="component" value="Unassembled WGS sequence"/>
</dbReference>
<evidence type="ECO:0000313" key="4">
    <source>
        <dbReference type="Proteomes" id="UP000829685"/>
    </source>
</evidence>
<evidence type="ECO:0000256" key="1">
    <source>
        <dbReference type="SAM" id="MobiDB-lite"/>
    </source>
</evidence>
<dbReference type="InterPro" id="IPR001810">
    <property type="entry name" value="F-box_dom"/>
</dbReference>
<feature type="region of interest" description="Disordered" evidence="1">
    <location>
        <begin position="405"/>
        <end position="426"/>
    </location>
</feature>
<evidence type="ECO:0000259" key="2">
    <source>
        <dbReference type="PROSITE" id="PS50181"/>
    </source>
</evidence>
<dbReference type="AlphaFoldDB" id="A0A9P9WY92"/>
<dbReference type="EMBL" id="JAFIMR010000001">
    <property type="protein sequence ID" value="KAI1881467.1"/>
    <property type="molecule type" value="Genomic_DNA"/>
</dbReference>
<comment type="caution">
    <text evidence="3">The sequence shown here is derived from an EMBL/GenBank/DDBJ whole genome shotgun (WGS) entry which is preliminary data.</text>
</comment>
<sequence length="980" mass="108723">MAAGPASLPARLGFLGLPEEIQKEIFFHCSQCELICLSLVCKRFHELAAAQLYRNFHIVFPDEDDPSFDLPFDGLAGGLDTFVTSEYNYAKHLRDLSLDTLSAGDKGETAYKPYLFSVSCGKFMNTLLLLTLRKATSLDTFRWNIRVELSRPVYKALHNIRSLKNLQVRMQSGPSLYEPPPPLPYNSISFPFGGPASPPNATQWPNIPSAQSTASIGNGAATAPMNFYNVADPFQPSLFSPLPSGPFASTIGPGQFTTYAPPSAVAPLPSTFKPPTKARIARKQRETQEPPTIAGFRDLESLAVLDIEDLDLISELQTCVRNSASTLRKLRLSFSDYLASQARKPNVDVDPNESDDDDEFQVVPMNANYDDGTGPAKAFRAQEERRAQESVLGRIFDVEHHSLRKAMQTQSEKQPDPSEQPQGDRKNKFLVAIQDVSKRLAENTQQLSLDVHSQKDILDMIALAANMYIADVERETAPETSADSGVEVASGNPVTNTETGLPISDCQAAGETVRLHQATKKGDDDTEPEDIDVAAPEEQLGDEPQEELKEDVAPKNEPFPPSTTVLTPSATNSTANGSPSKVPSAVPSVSAAKDISVDADTLAHLIDPIERRPESTSHRRDKVWDEAIQHELNLAEAELEEAEANAIQQAPVDSGELRRLVSEYVRKTRGIPLESLSLYLIPVKASVLGRAIDLRTLTRVTLLNVGNQATIWTLMAKENKISPLPLREIFTDNVSLPFLHLVSQLDTVEELFMLERGPKYKPESFAPKTKVTLEQIRRAILKKHMPTIKRLIIKNEADGSWDMDEKTMQLICRRGKLLEELAVVMGIRAVHAFLQYLSGLVKLRALHIVSFRNDDTCLSVMREIRRFIADTVSHYPELQLEWIAMGDDNRAERIIRKSDAPKLPKREKGKGKGVAPEPSILDPFPILPSDGWDGSSSEDGDATDDDFETPYLKLNLLERICFYDIWGVRIFEKEIVAARL</sequence>
<organism evidence="3 4">
    <name type="scientific">Neoarthrinium moseri</name>
    <dbReference type="NCBI Taxonomy" id="1658444"/>
    <lineage>
        <taxon>Eukaryota</taxon>
        <taxon>Fungi</taxon>
        <taxon>Dikarya</taxon>
        <taxon>Ascomycota</taxon>
        <taxon>Pezizomycotina</taxon>
        <taxon>Sordariomycetes</taxon>
        <taxon>Xylariomycetidae</taxon>
        <taxon>Amphisphaeriales</taxon>
        <taxon>Apiosporaceae</taxon>
        <taxon>Neoarthrinium</taxon>
    </lineage>
</organism>
<dbReference type="PROSITE" id="PS50181">
    <property type="entry name" value="FBOX"/>
    <property type="match status" value="1"/>
</dbReference>
<dbReference type="SMART" id="SM00256">
    <property type="entry name" value="FBOX"/>
    <property type="match status" value="1"/>
</dbReference>
<evidence type="ECO:0000313" key="3">
    <source>
        <dbReference type="EMBL" id="KAI1881467.1"/>
    </source>
</evidence>
<proteinExistence type="predicted"/>
<feature type="compositionally biased region" description="Basic and acidic residues" evidence="1">
    <location>
        <begin position="896"/>
        <end position="906"/>
    </location>
</feature>
<dbReference type="Pfam" id="PF00646">
    <property type="entry name" value="F-box"/>
    <property type="match status" value="1"/>
</dbReference>
<accession>A0A9P9WY92</accession>
<dbReference type="InterPro" id="IPR036047">
    <property type="entry name" value="F-box-like_dom_sf"/>
</dbReference>
<dbReference type="CDD" id="cd09917">
    <property type="entry name" value="F-box_SF"/>
    <property type="match status" value="1"/>
</dbReference>
<feature type="region of interest" description="Disordered" evidence="1">
    <location>
        <begin position="535"/>
        <end position="586"/>
    </location>
</feature>
<keyword evidence="4" id="KW-1185">Reference proteome</keyword>
<dbReference type="SUPFAM" id="SSF81383">
    <property type="entry name" value="F-box domain"/>
    <property type="match status" value="1"/>
</dbReference>
<reference evidence="3" key="1">
    <citation type="submission" date="2021-03" db="EMBL/GenBank/DDBJ databases">
        <title>Revisited historic fungal species revealed as producer of novel bioactive compounds through whole genome sequencing and comparative genomics.</title>
        <authorList>
            <person name="Vignolle G.A."/>
            <person name="Hochenegger N."/>
            <person name="Mach R.L."/>
            <person name="Mach-Aigner A.R."/>
            <person name="Javad Rahimi M."/>
            <person name="Salim K.A."/>
            <person name="Chan C.M."/>
            <person name="Lim L.B.L."/>
            <person name="Cai F."/>
            <person name="Druzhinina I.S."/>
            <person name="U'Ren J.M."/>
            <person name="Derntl C."/>
        </authorList>
    </citation>
    <scope>NUCLEOTIDE SEQUENCE</scope>
    <source>
        <strain evidence="3">TUCIM 5799</strain>
    </source>
</reference>
<name>A0A9P9WY92_9PEZI</name>
<feature type="region of interest" description="Disordered" evidence="1">
    <location>
        <begin position="476"/>
        <end position="502"/>
    </location>
</feature>
<feature type="domain" description="F-box" evidence="2">
    <location>
        <begin position="11"/>
        <end position="56"/>
    </location>
</feature>
<protein>
    <recommendedName>
        <fullName evidence="2">F-box domain-containing protein</fullName>
    </recommendedName>
</protein>
<feature type="compositionally biased region" description="Polar residues" evidence="1">
    <location>
        <begin position="562"/>
        <end position="577"/>
    </location>
</feature>